<proteinExistence type="predicted"/>
<comment type="caution">
    <text evidence="1">The sequence shown here is derived from an EMBL/GenBank/DDBJ whole genome shotgun (WGS) entry which is preliminary data.</text>
</comment>
<organism evidence="1 2">
    <name type="scientific">Oryzomonas sagensis</name>
    <dbReference type="NCBI Taxonomy" id="2603857"/>
    <lineage>
        <taxon>Bacteria</taxon>
        <taxon>Pseudomonadati</taxon>
        <taxon>Thermodesulfobacteriota</taxon>
        <taxon>Desulfuromonadia</taxon>
        <taxon>Geobacterales</taxon>
        <taxon>Geobacteraceae</taxon>
        <taxon>Oryzomonas</taxon>
    </lineage>
</organism>
<sequence>MPRSATDLLDLSELPAPQRREVRDFVQFLLTRQAGAKKPAASYRFSDLCGTMAWKGDAVAAQRSLRDEW</sequence>
<evidence type="ECO:0000313" key="2">
    <source>
        <dbReference type="Proteomes" id="UP000798046"/>
    </source>
</evidence>
<reference evidence="1 2" key="1">
    <citation type="journal article" date="2020" name="Microorganisms">
        <title>Description of Three Novel Members in the Family Geobacteraceae, Oryzomonas japonicum gen. nov., sp. nov., Oryzomonas sagensis sp. nov., and Oryzomonas ruber sp. nov.</title>
        <authorList>
            <person name="Xu Z."/>
            <person name="Masuda Y."/>
            <person name="Hayakawa C."/>
            <person name="Ushijima N."/>
            <person name="Kawano K."/>
            <person name="Shiratori Y."/>
            <person name="Senoo K."/>
            <person name="Itoh H."/>
        </authorList>
    </citation>
    <scope>NUCLEOTIDE SEQUENCE [LARGE SCALE GENOMIC DNA]</scope>
    <source>
        <strain evidence="1 2">Red100</strain>
    </source>
</reference>
<dbReference type="Proteomes" id="UP000798046">
    <property type="component" value="Unassembled WGS sequence"/>
</dbReference>
<dbReference type="EMBL" id="VZRA01000001">
    <property type="protein sequence ID" value="KAB0671709.1"/>
    <property type="molecule type" value="Genomic_DNA"/>
</dbReference>
<dbReference type="RefSeq" id="WP_151155153.1">
    <property type="nucleotide sequence ID" value="NZ_VZRA01000001.1"/>
</dbReference>
<name>A0ABQ6TSG1_9BACT</name>
<evidence type="ECO:0000313" key="1">
    <source>
        <dbReference type="EMBL" id="KAB0671709.1"/>
    </source>
</evidence>
<keyword evidence="2" id="KW-1185">Reference proteome</keyword>
<protein>
    <submittedName>
        <fullName evidence="1">DUF2281 domain-containing protein</fullName>
    </submittedName>
</protein>
<gene>
    <name evidence="1" type="ORF">F6V30_03785</name>
</gene>
<accession>A0ABQ6TSG1</accession>